<dbReference type="Proteomes" id="UP000887575">
    <property type="component" value="Unassembled WGS sequence"/>
</dbReference>
<feature type="domain" description="C2H2-type" evidence="1">
    <location>
        <begin position="196"/>
        <end position="217"/>
    </location>
</feature>
<name>A0AAF3EXF6_9BILA</name>
<evidence type="ECO:0000313" key="2">
    <source>
        <dbReference type="Proteomes" id="UP000887575"/>
    </source>
</evidence>
<evidence type="ECO:0000313" key="3">
    <source>
        <dbReference type="WBParaSite" id="MBELARI_LOCUS13726"/>
    </source>
</evidence>
<reference evidence="3 4" key="1">
    <citation type="submission" date="2024-02" db="UniProtKB">
        <authorList>
            <consortium name="WormBaseParasite"/>
        </authorList>
    </citation>
    <scope>IDENTIFICATION</scope>
</reference>
<accession>A0AAF3EXF6</accession>
<dbReference type="WBParaSite" id="MBELARI_LOCUS13726">
    <property type="protein sequence ID" value="MBELARI_LOCUS13726"/>
    <property type="gene ID" value="MBELARI_LOCUS13726"/>
</dbReference>
<protein>
    <submittedName>
        <fullName evidence="3 4">C2H2-type domain-containing protein</fullName>
    </submittedName>
</protein>
<dbReference type="PROSITE" id="PS00028">
    <property type="entry name" value="ZINC_FINGER_C2H2_1"/>
    <property type="match status" value="1"/>
</dbReference>
<evidence type="ECO:0000259" key="1">
    <source>
        <dbReference type="PROSITE" id="PS00028"/>
    </source>
</evidence>
<proteinExistence type="predicted"/>
<keyword evidence="2" id="KW-1185">Reference proteome</keyword>
<dbReference type="AlphaFoldDB" id="A0AAF3EXF6"/>
<sequence length="375" mass="42357">MDSRPGCSKDTKESVFKIEANDGKIDLMMALFKEEEKQKVVIRPRISKMRQSAPMMKKEPPPPRPIIVKKRQLELYRKANGSQDSKLVSLVTPYVAPPKIQVTEEPTISWKVGRAICPGRCGRELSISCVKEHVSFGCPPYIQRPRGTALKKKLKGVWRSQRQICPGPCGKELSGGVIDEHLLHGCPGFSQCCLQCPFCAELFTTHLKLIHHCTEYHAATNVRIQQERIKFWEQVQAKIDAAVTSDAHLVKSKKNLSKFKNYRCSKELAQGRRESGEVHKVCPAYYNVELLEDGDYILRYCNVHVHGHLDGNDLASLVKLRDYATVRARGATIRVPKEETIDPDDGPVFSKIPLDQILQATQVAAKRLYGKNFQL</sequence>
<evidence type="ECO:0000313" key="4">
    <source>
        <dbReference type="WBParaSite" id="MBELARI_LOCUS18895"/>
    </source>
</evidence>
<dbReference type="InterPro" id="IPR013087">
    <property type="entry name" value="Znf_C2H2_type"/>
</dbReference>
<dbReference type="WBParaSite" id="MBELARI_LOCUS18895">
    <property type="protein sequence ID" value="MBELARI_LOCUS18895"/>
    <property type="gene ID" value="MBELARI_LOCUS18895"/>
</dbReference>
<organism evidence="2 4">
    <name type="scientific">Mesorhabditis belari</name>
    <dbReference type="NCBI Taxonomy" id="2138241"/>
    <lineage>
        <taxon>Eukaryota</taxon>
        <taxon>Metazoa</taxon>
        <taxon>Ecdysozoa</taxon>
        <taxon>Nematoda</taxon>
        <taxon>Chromadorea</taxon>
        <taxon>Rhabditida</taxon>
        <taxon>Rhabditina</taxon>
        <taxon>Rhabditomorpha</taxon>
        <taxon>Rhabditoidea</taxon>
        <taxon>Rhabditidae</taxon>
        <taxon>Mesorhabditinae</taxon>
        <taxon>Mesorhabditis</taxon>
    </lineage>
</organism>